<organism evidence="3 4">
    <name type="scientific">Robbsia betulipollinis</name>
    <dbReference type="NCBI Taxonomy" id="2981849"/>
    <lineage>
        <taxon>Bacteria</taxon>
        <taxon>Pseudomonadati</taxon>
        <taxon>Pseudomonadota</taxon>
        <taxon>Betaproteobacteria</taxon>
        <taxon>Burkholderiales</taxon>
        <taxon>Burkholderiaceae</taxon>
        <taxon>Robbsia</taxon>
    </lineage>
</organism>
<feature type="domain" description="Putative glycogen debranching enzyme N-terminal" evidence="1">
    <location>
        <begin position="21"/>
        <end position="124"/>
    </location>
</feature>
<evidence type="ECO:0000259" key="1">
    <source>
        <dbReference type="Pfam" id="PF14742"/>
    </source>
</evidence>
<dbReference type="SUPFAM" id="SSF48208">
    <property type="entry name" value="Six-hairpin glycosidases"/>
    <property type="match status" value="1"/>
</dbReference>
<dbReference type="Proteomes" id="UP001082899">
    <property type="component" value="Unassembled WGS sequence"/>
</dbReference>
<dbReference type="Gene3D" id="1.50.10.10">
    <property type="match status" value="1"/>
</dbReference>
<gene>
    <name evidence="3" type="ORF">OVY01_19025</name>
</gene>
<dbReference type="EMBL" id="JAPMXC010000010">
    <property type="protein sequence ID" value="MCY0389244.1"/>
    <property type="molecule type" value="Genomic_DNA"/>
</dbReference>
<comment type="caution">
    <text evidence="3">The sequence shown here is derived from an EMBL/GenBank/DDBJ whole genome shotgun (WGS) entry which is preliminary data.</text>
</comment>
<dbReference type="Pfam" id="PF14742">
    <property type="entry name" value="GDE_N_bis"/>
    <property type="match status" value="2"/>
</dbReference>
<evidence type="ECO:0000259" key="2">
    <source>
        <dbReference type="Pfam" id="PF22422"/>
    </source>
</evidence>
<dbReference type="InterPro" id="IPR054491">
    <property type="entry name" value="MGH1-like_GH"/>
</dbReference>
<accession>A0ABT3ZRR2</accession>
<name>A0ABT3ZRR2_9BURK</name>
<protein>
    <submittedName>
        <fullName evidence="3">Amylo-alpha-1,6-glucosidase</fullName>
    </submittedName>
</protein>
<feature type="domain" description="Putative glycogen debranching enzyme N-terminal" evidence="1">
    <location>
        <begin position="142"/>
        <end position="225"/>
    </location>
</feature>
<reference evidence="3" key="1">
    <citation type="submission" date="2022-11" db="EMBL/GenBank/DDBJ databases">
        <title>Robbsia betulipollinis sp. nov., isolated from pollen of birch (Betula pendula).</title>
        <authorList>
            <person name="Shi H."/>
            <person name="Ambika Manirajan B."/>
            <person name="Ratering S."/>
            <person name="Geissler-Plaum R."/>
            <person name="Schnell S."/>
        </authorList>
    </citation>
    <scope>NUCLEOTIDE SEQUENCE</scope>
    <source>
        <strain evidence="3">Bb-Pol-6</strain>
    </source>
</reference>
<dbReference type="RefSeq" id="WP_267849144.1">
    <property type="nucleotide sequence ID" value="NZ_JAPMXC010000010.1"/>
</dbReference>
<dbReference type="Pfam" id="PF22422">
    <property type="entry name" value="MGH1-like_GH"/>
    <property type="match status" value="1"/>
</dbReference>
<dbReference type="InterPro" id="IPR008928">
    <property type="entry name" value="6-hairpin_glycosidase_sf"/>
</dbReference>
<evidence type="ECO:0000313" key="3">
    <source>
        <dbReference type="EMBL" id="MCY0389244.1"/>
    </source>
</evidence>
<keyword evidence="4" id="KW-1185">Reference proteome</keyword>
<proteinExistence type="predicted"/>
<dbReference type="InterPro" id="IPR032856">
    <property type="entry name" value="GDE_N_bis"/>
</dbReference>
<feature type="domain" description="Mannosylglycerate hydrolase MGH1-like glycoside hydrolase" evidence="2">
    <location>
        <begin position="334"/>
        <end position="637"/>
    </location>
</feature>
<evidence type="ECO:0000313" key="4">
    <source>
        <dbReference type="Proteomes" id="UP001082899"/>
    </source>
</evidence>
<dbReference type="InterPro" id="IPR012341">
    <property type="entry name" value="6hp_glycosidase-like_sf"/>
</dbReference>
<sequence length="749" mass="80081">MTDLGKDGAAEAGGVGERFVLKSGDTFVVNDVFGNVGGAQQGLFVNDTRVLSRFDLSLGTRAPSLLSGNVDDSNTVFTAHLTNLPLPGLGERSPAGGTIHLKRMRVLTGEGMDEAIAVTHYGLTAPAEGGSASATDEPPAAPLPLSVAFAADFRDMFEVRGSDRAQRGETFAPVIEDGVVVLRYRGLDAKERIVRVSFSPAPHALTVDRADYLLELIPDCCTTLYLSVAYEERAMPGTAPLPALDMPDAPDAPVAPPAVAGRAGMRAALLGAHTAMRVRHHAGAVVQSRNTLFNAWLARSKADLDLLTTDLPSGPYPYAGIPWFSTAFGRDGIITALQMLWLQPALARGVLRFLAQHQARDTSAFRDAAPGKILHETRKCEMATTGEVPFGMYYGGVDTTPLFVVLAGAYHTRTGDDALIEELWPALQAATRWIADVCDKSPFGLLAYQRGAESGLANQGWKDSQDSVFHADGRFPEGPIALVEVQAYACVAFETMTRLAAGREAAQTPQPSYAARAATLRDRLETMFWMEDQQFYGIAVDGKGALCRVRASNAGHLLTFGLPSPARADAVIGHLRASEFQNGWGVRTLASGQARYNPMSYHNGSVWPHDTALCAKGIAHYGDKHTAVRLLQTLHEAAVGFGMRLPELFCGFTRSRGEVPTAYPVACLPQAWATGAPFMMLEACLGLEIDAARGEVTVTQPALPDGIDHLAITDLQVGEATISLVFERERGRIGVTGTDSALRLLTPSA</sequence>